<keyword evidence="3" id="KW-1185">Reference proteome</keyword>
<dbReference type="AlphaFoldDB" id="A0A0F6VZC1"/>
<dbReference type="EMBL" id="CP011125">
    <property type="protein sequence ID" value="AKF03481.1"/>
    <property type="molecule type" value="Genomic_DNA"/>
</dbReference>
<proteinExistence type="predicted"/>
<evidence type="ECO:0000313" key="2">
    <source>
        <dbReference type="EMBL" id="AKF03481.1"/>
    </source>
</evidence>
<evidence type="ECO:0000256" key="1">
    <source>
        <dbReference type="SAM" id="MobiDB-lite"/>
    </source>
</evidence>
<organism evidence="2 3">
    <name type="scientific">Sandaracinus amylolyticus</name>
    <dbReference type="NCBI Taxonomy" id="927083"/>
    <lineage>
        <taxon>Bacteria</taxon>
        <taxon>Pseudomonadati</taxon>
        <taxon>Myxococcota</taxon>
        <taxon>Polyangia</taxon>
        <taxon>Polyangiales</taxon>
        <taxon>Sandaracinaceae</taxon>
        <taxon>Sandaracinus</taxon>
    </lineage>
</organism>
<dbReference type="Proteomes" id="UP000034883">
    <property type="component" value="Chromosome"/>
</dbReference>
<feature type="region of interest" description="Disordered" evidence="1">
    <location>
        <begin position="60"/>
        <end position="80"/>
    </location>
</feature>
<gene>
    <name evidence="2" type="ORF">DB32_000630</name>
</gene>
<dbReference type="KEGG" id="samy:DB32_000630"/>
<accession>A0A0F6VZC1</accession>
<reference evidence="2 3" key="1">
    <citation type="submission" date="2015-03" db="EMBL/GenBank/DDBJ databases">
        <title>Genome assembly of Sandaracinus amylolyticus DSM 53668.</title>
        <authorList>
            <person name="Sharma G."/>
            <person name="Subramanian S."/>
        </authorList>
    </citation>
    <scope>NUCLEOTIDE SEQUENCE [LARGE SCALE GENOMIC DNA]</scope>
    <source>
        <strain evidence="2 3">DSM 53668</strain>
    </source>
</reference>
<evidence type="ECO:0000313" key="3">
    <source>
        <dbReference type="Proteomes" id="UP000034883"/>
    </source>
</evidence>
<protein>
    <submittedName>
        <fullName evidence="2">Uncharacterized protein</fullName>
    </submittedName>
</protein>
<name>A0A0F6VZC1_9BACT</name>
<feature type="compositionally biased region" description="Basic and acidic residues" evidence="1">
    <location>
        <begin position="60"/>
        <end position="69"/>
    </location>
</feature>
<sequence>MPAWQASAFVFGFDLRMVPITERVGSVWMDVTGRFDEVRDIATIRVRVRGARVFRPRRDAHVPACRDAEEPPSAVPSNGV</sequence>